<dbReference type="PANTHER" id="PTHR43304">
    <property type="entry name" value="PHYTOCHROME-LIKE PROTEIN CPH1"/>
    <property type="match status" value="1"/>
</dbReference>
<dbReference type="InterPro" id="IPR005561">
    <property type="entry name" value="ANTAR"/>
</dbReference>
<keyword evidence="3" id="KW-0597">Phosphoprotein</keyword>
<evidence type="ECO:0000256" key="5">
    <source>
        <dbReference type="ARBA" id="ARBA00022777"/>
    </source>
</evidence>
<dbReference type="SMART" id="SM01012">
    <property type="entry name" value="ANTAR"/>
    <property type="match status" value="1"/>
</dbReference>
<proteinExistence type="predicted"/>
<evidence type="ECO:0000256" key="4">
    <source>
        <dbReference type="ARBA" id="ARBA00022679"/>
    </source>
</evidence>
<dbReference type="InterPro" id="IPR013655">
    <property type="entry name" value="PAS_fold_3"/>
</dbReference>
<reference evidence="8 9" key="1">
    <citation type="submission" date="2019-10" db="EMBL/GenBank/DDBJ databases">
        <title>Genome sequence of Luteimicrobium xylanilyticum HY-24.</title>
        <authorList>
            <person name="Kim D.Y."/>
            <person name="Park H.-Y."/>
        </authorList>
    </citation>
    <scope>NUCLEOTIDE SEQUENCE [LARGE SCALE GENOMIC DNA]</scope>
    <source>
        <strain evidence="8 9">HY-24</strain>
    </source>
</reference>
<dbReference type="EC" id="2.7.13.3" evidence="2"/>
<dbReference type="KEGG" id="lxl:KDY119_01636"/>
<dbReference type="GO" id="GO:0004673">
    <property type="term" value="F:protein histidine kinase activity"/>
    <property type="evidence" value="ECO:0007669"/>
    <property type="project" value="UniProtKB-EC"/>
</dbReference>
<name>A0A5P9Q9M3_9MICO</name>
<accession>A0A5P9Q9M3</accession>
<dbReference type="InterPro" id="IPR035965">
    <property type="entry name" value="PAS-like_dom_sf"/>
</dbReference>
<dbReference type="Pfam" id="PF03861">
    <property type="entry name" value="ANTAR"/>
    <property type="match status" value="1"/>
</dbReference>
<dbReference type="InterPro" id="IPR052162">
    <property type="entry name" value="Sensor_kinase/Photoreceptor"/>
</dbReference>
<dbReference type="Proteomes" id="UP000326702">
    <property type="component" value="Chromosome"/>
</dbReference>
<organism evidence="8 9">
    <name type="scientific">Luteimicrobium xylanilyticum</name>
    <dbReference type="NCBI Taxonomy" id="1133546"/>
    <lineage>
        <taxon>Bacteria</taxon>
        <taxon>Bacillati</taxon>
        <taxon>Actinomycetota</taxon>
        <taxon>Actinomycetes</taxon>
        <taxon>Micrococcales</taxon>
        <taxon>Luteimicrobium</taxon>
    </lineage>
</organism>
<dbReference type="EMBL" id="CP045529">
    <property type="protein sequence ID" value="QFU98127.1"/>
    <property type="molecule type" value="Genomic_DNA"/>
</dbReference>
<evidence type="ECO:0000313" key="8">
    <source>
        <dbReference type="EMBL" id="QFU98127.1"/>
    </source>
</evidence>
<gene>
    <name evidence="8" type="ORF">KDY119_01636</name>
</gene>
<dbReference type="AlphaFoldDB" id="A0A5P9Q9M3"/>
<evidence type="ECO:0000256" key="2">
    <source>
        <dbReference type="ARBA" id="ARBA00012438"/>
    </source>
</evidence>
<dbReference type="GO" id="GO:0008168">
    <property type="term" value="F:methyltransferase activity"/>
    <property type="evidence" value="ECO:0007669"/>
    <property type="project" value="UniProtKB-KW"/>
</dbReference>
<evidence type="ECO:0000313" key="9">
    <source>
        <dbReference type="Proteomes" id="UP000326702"/>
    </source>
</evidence>
<keyword evidence="8" id="KW-0489">Methyltransferase</keyword>
<dbReference type="SUPFAM" id="SSF52172">
    <property type="entry name" value="CheY-like"/>
    <property type="match status" value="1"/>
</dbReference>
<dbReference type="RefSeq" id="WP_036950429.1">
    <property type="nucleotide sequence ID" value="NZ_BAABIH010000027.1"/>
</dbReference>
<dbReference type="GO" id="GO:0003723">
    <property type="term" value="F:RNA binding"/>
    <property type="evidence" value="ECO:0007669"/>
    <property type="project" value="InterPro"/>
</dbReference>
<feature type="domain" description="PAS" evidence="6">
    <location>
        <begin position="36"/>
        <end position="81"/>
    </location>
</feature>
<dbReference type="NCBIfam" id="TIGR00229">
    <property type="entry name" value="sensory_box"/>
    <property type="match status" value="1"/>
</dbReference>
<dbReference type="Gene3D" id="1.10.10.10">
    <property type="entry name" value="Winged helix-like DNA-binding domain superfamily/Winged helix DNA-binding domain"/>
    <property type="match status" value="1"/>
</dbReference>
<dbReference type="PANTHER" id="PTHR43304:SF1">
    <property type="entry name" value="PAC DOMAIN-CONTAINING PROTEIN"/>
    <property type="match status" value="1"/>
</dbReference>
<dbReference type="Pfam" id="PF08447">
    <property type="entry name" value="PAS_3"/>
    <property type="match status" value="1"/>
</dbReference>
<dbReference type="GO" id="GO:0016787">
    <property type="term" value="F:hydrolase activity"/>
    <property type="evidence" value="ECO:0007669"/>
    <property type="project" value="UniProtKB-KW"/>
</dbReference>
<evidence type="ECO:0000256" key="1">
    <source>
        <dbReference type="ARBA" id="ARBA00000085"/>
    </source>
</evidence>
<keyword evidence="4 8" id="KW-0808">Transferase</keyword>
<dbReference type="SUPFAM" id="SSF55785">
    <property type="entry name" value="PYP-like sensor domain (PAS domain)"/>
    <property type="match status" value="1"/>
</dbReference>
<keyword evidence="9" id="KW-1185">Reference proteome</keyword>
<dbReference type="Gene3D" id="2.10.70.100">
    <property type="match status" value="1"/>
</dbReference>
<evidence type="ECO:0000256" key="3">
    <source>
        <dbReference type="ARBA" id="ARBA00022553"/>
    </source>
</evidence>
<dbReference type="PROSITE" id="PS50112">
    <property type="entry name" value="PAS"/>
    <property type="match status" value="1"/>
</dbReference>
<dbReference type="InterPro" id="IPR011006">
    <property type="entry name" value="CheY-like_superfamily"/>
</dbReference>
<evidence type="ECO:0000259" key="7">
    <source>
        <dbReference type="PROSITE" id="PS50921"/>
    </source>
</evidence>
<keyword evidence="5" id="KW-0418">Kinase</keyword>
<dbReference type="PROSITE" id="PS50921">
    <property type="entry name" value="ANTAR"/>
    <property type="match status" value="1"/>
</dbReference>
<dbReference type="InterPro" id="IPR036388">
    <property type="entry name" value="WH-like_DNA-bd_sf"/>
</dbReference>
<sequence>MGTEQPEVEHEQALAVGTSPSVGRFRLDLADDSWWWSDEIYAMHGFERGEVVPSTELMATHKHPDDRKDVDHVVRNAVSDREPFSSVHRIVDAHGAVRTVAVVGRAELDDAGDPTAVTGYFVDLTAAQQSAGQAQATEAIRAAAASRGTIEQAKGIVMAARGGDANAAFDVLRETGSRRETRLRVVAEELVAAVAHRSADDGPLTADELDRLLAEAG</sequence>
<feature type="domain" description="ANTAR" evidence="7">
    <location>
        <begin position="130"/>
        <end position="191"/>
    </location>
</feature>
<protein>
    <recommendedName>
        <fullName evidence="2">histidine kinase</fullName>
        <ecNumber evidence="2">2.7.13.3</ecNumber>
    </recommendedName>
</protein>
<dbReference type="InterPro" id="IPR000014">
    <property type="entry name" value="PAS"/>
</dbReference>
<dbReference type="Gene3D" id="3.30.450.20">
    <property type="entry name" value="PAS domain"/>
    <property type="match status" value="1"/>
</dbReference>
<dbReference type="GO" id="GO:0032259">
    <property type="term" value="P:methylation"/>
    <property type="evidence" value="ECO:0007669"/>
    <property type="project" value="UniProtKB-KW"/>
</dbReference>
<comment type="catalytic activity">
    <reaction evidence="1">
        <text>ATP + protein L-histidine = ADP + protein N-phospho-L-histidine.</text>
        <dbReference type="EC" id="2.7.13.3"/>
    </reaction>
</comment>
<keyword evidence="8" id="KW-0378">Hydrolase</keyword>
<evidence type="ECO:0000259" key="6">
    <source>
        <dbReference type="PROSITE" id="PS50112"/>
    </source>
</evidence>